<dbReference type="Proteomes" id="UP000551616">
    <property type="component" value="Unassembled WGS sequence"/>
</dbReference>
<dbReference type="AlphaFoldDB" id="A0A7V8VAN0"/>
<comment type="caution">
    <text evidence="2">The sequence shown here is derived from an EMBL/GenBank/DDBJ whole genome shotgun (WGS) entry which is preliminary data.</text>
</comment>
<organism evidence="2 3">
    <name type="scientific">Bremerella alba</name>
    <dbReference type="NCBI Taxonomy" id="980252"/>
    <lineage>
        <taxon>Bacteria</taxon>
        <taxon>Pseudomonadati</taxon>
        <taxon>Planctomycetota</taxon>
        <taxon>Planctomycetia</taxon>
        <taxon>Pirellulales</taxon>
        <taxon>Pirellulaceae</taxon>
        <taxon>Bremerella</taxon>
    </lineage>
</organism>
<sequence length="134" mass="13792">MQMQNTSVATLLFASTLLGFLGCSGSGGATEVVTGKVSFADGSPVSGGTIVFADTQNNSSSVGYIKEDGTYTLGTFGESDGAPKGRYKVTIIGSSDYGKSSPISSKFANQDQTPLTAEVVDGKNVIDFQVDKGR</sequence>
<feature type="signal peptide" evidence="1">
    <location>
        <begin position="1"/>
        <end position="29"/>
    </location>
</feature>
<evidence type="ECO:0000313" key="2">
    <source>
        <dbReference type="EMBL" id="MBA2117641.1"/>
    </source>
</evidence>
<evidence type="ECO:0000256" key="1">
    <source>
        <dbReference type="SAM" id="SignalP"/>
    </source>
</evidence>
<proteinExistence type="predicted"/>
<feature type="chain" id="PRO_5031516613" description="Carboxypeptidase regulatory-like domain-containing protein" evidence="1">
    <location>
        <begin position="30"/>
        <end position="134"/>
    </location>
</feature>
<reference evidence="2 3" key="1">
    <citation type="submission" date="2020-05" db="EMBL/GenBank/DDBJ databases">
        <title>Bremerella alba sp. nov., a novel planctomycete isolated from the surface of the macroalga Fucus spiralis.</title>
        <authorList>
            <person name="Godinho O."/>
            <person name="Botelho R."/>
            <person name="Albuquerque L."/>
            <person name="Wiegand S."/>
            <person name="Da Costa M.S."/>
            <person name="Lobo-Da-Cunha A."/>
            <person name="Jogler C."/>
            <person name="Lage O.M."/>
        </authorList>
    </citation>
    <scope>NUCLEOTIDE SEQUENCE [LARGE SCALE GENOMIC DNA]</scope>
    <source>
        <strain evidence="2 3">FF15</strain>
    </source>
</reference>
<evidence type="ECO:0008006" key="4">
    <source>
        <dbReference type="Google" id="ProtNLM"/>
    </source>
</evidence>
<dbReference type="RefSeq" id="WP_207399014.1">
    <property type="nucleotide sequence ID" value="NZ_JABRWO010000017.1"/>
</dbReference>
<keyword evidence="3" id="KW-1185">Reference proteome</keyword>
<dbReference type="EMBL" id="JABRWO010000017">
    <property type="protein sequence ID" value="MBA2117641.1"/>
    <property type="molecule type" value="Genomic_DNA"/>
</dbReference>
<evidence type="ECO:0000313" key="3">
    <source>
        <dbReference type="Proteomes" id="UP000551616"/>
    </source>
</evidence>
<name>A0A7V8VAN0_9BACT</name>
<gene>
    <name evidence="2" type="ORF">HOV93_48410</name>
</gene>
<accession>A0A7V8VAN0</accession>
<protein>
    <recommendedName>
        <fullName evidence="4">Carboxypeptidase regulatory-like domain-containing protein</fullName>
    </recommendedName>
</protein>
<keyword evidence="1" id="KW-0732">Signal</keyword>